<evidence type="ECO:0000256" key="2">
    <source>
        <dbReference type="ARBA" id="ARBA00009127"/>
    </source>
</evidence>
<dbReference type="PANTHER" id="PTHR10009">
    <property type="entry name" value="PROTEIN YELLOW-RELATED"/>
    <property type="match status" value="1"/>
</dbReference>
<evidence type="ECO:0000256" key="1">
    <source>
        <dbReference type="ARBA" id="ARBA00004613"/>
    </source>
</evidence>
<dbReference type="InterPro" id="IPR011042">
    <property type="entry name" value="6-blade_b-propeller_TolB-like"/>
</dbReference>
<dbReference type="EMBL" id="RIBY02002266">
    <property type="protein sequence ID" value="KAH9821410.1"/>
    <property type="molecule type" value="Genomic_DNA"/>
</dbReference>
<comment type="subcellular location">
    <subcellularLocation>
        <location evidence="1">Secreted</location>
    </subcellularLocation>
</comment>
<gene>
    <name evidence="4" type="ORF">Tdes44962_MAKER10315</name>
</gene>
<keyword evidence="5" id="KW-1185">Reference proteome</keyword>
<dbReference type="AlphaFoldDB" id="A0A9W7VZQ6"/>
<reference evidence="4 5" key="2">
    <citation type="journal article" date="2021" name="Curr. Genet.">
        <title>Genetic response to nitrogen starvation in the aggressive Eucalyptus foliar pathogen Teratosphaeria destructans.</title>
        <authorList>
            <person name="Havenga M."/>
            <person name="Wingfield B.D."/>
            <person name="Wingfield M.J."/>
            <person name="Dreyer L.L."/>
            <person name="Roets F."/>
            <person name="Aylward J."/>
        </authorList>
    </citation>
    <scope>NUCLEOTIDE SEQUENCE [LARGE SCALE GENOMIC DNA]</scope>
    <source>
        <strain evidence="4">CMW44962</strain>
    </source>
</reference>
<name>A0A9W7VZQ6_9PEZI</name>
<dbReference type="Gene3D" id="2.120.10.30">
    <property type="entry name" value="TolB, C-terminal domain"/>
    <property type="match status" value="1"/>
</dbReference>
<dbReference type="Proteomes" id="UP001138500">
    <property type="component" value="Unassembled WGS sequence"/>
</dbReference>
<sequence>MPLLHLTTLALALPKNPRLHPALQLHTPCNGLSTTTHGRIFLVYQHVDGTAPNPQIVEYDTTTHISTPYPNAAWNNYTVNSTLDPAQHFLSANAQRIGPDGKLYVVDTGQPGGSGATQAGSGPVDLPDGVKVVQIDVSTDSVTRIYPFGNATNSQSHLDDIRFHISTGFAYLTDAGSPAIIILNLETGETRRVLEGVPSTNAFIHVSAEGHFLVSSSGPSYTYADQLEVSPDGEHLYYQASSGSMFRIPCAALDDAFYNSSMAQNSVLSTYVEPFTHTPSTGGTAIDADGNIYCSNTDTQSVLRIYPNGTMTTLVQDPRLLWVDAMWVDSQGLLWMPCPQLNRGVSYNNGTSKIVKPLNIFTLDIGVGPPANDHP</sequence>
<dbReference type="InterPro" id="IPR017996">
    <property type="entry name" value="MRJP/yellow-related"/>
</dbReference>
<dbReference type="OrthoDB" id="7776143at2759"/>
<keyword evidence="3" id="KW-0964">Secreted</keyword>
<dbReference type="SUPFAM" id="SSF101898">
    <property type="entry name" value="NHL repeat"/>
    <property type="match status" value="1"/>
</dbReference>
<feature type="non-terminal residue" evidence="4">
    <location>
        <position position="1"/>
    </location>
</feature>
<reference evidence="4 5" key="1">
    <citation type="journal article" date="2018" name="IMA Fungus">
        <title>IMA Genome-F 10: Nine draft genome sequences of Claviceps purpurea s.lat., including C. arundinis, C. humidiphila, and C. cf. spartinae, pseudomolecules for the pitch canker pathogen Fusarium circinatum, draft genome of Davidsoniella eucalypti, Grosmannia galeiformis, Quambalaria eucalypti, and Teratosphaeria destructans.</title>
        <authorList>
            <person name="Wingfield B.D."/>
            <person name="Liu M."/>
            <person name="Nguyen H.D."/>
            <person name="Lane F.A."/>
            <person name="Morgan S.W."/>
            <person name="De Vos L."/>
            <person name="Wilken P.M."/>
            <person name="Duong T.A."/>
            <person name="Aylward J."/>
            <person name="Coetzee M.P."/>
            <person name="Dadej K."/>
            <person name="De Beer Z.W."/>
            <person name="Findlay W."/>
            <person name="Havenga M."/>
            <person name="Kolarik M."/>
            <person name="Menzies J.G."/>
            <person name="Naidoo K."/>
            <person name="Pochopski O."/>
            <person name="Shoukouhi P."/>
            <person name="Santana Q.C."/>
            <person name="Seifert K.A."/>
            <person name="Soal N."/>
            <person name="Steenkamp E.T."/>
            <person name="Tatham C.T."/>
            <person name="van der Nest M.A."/>
            <person name="Wingfield M.J."/>
        </authorList>
    </citation>
    <scope>NUCLEOTIDE SEQUENCE [LARGE SCALE GENOMIC DNA]</scope>
    <source>
        <strain evidence="4">CMW44962</strain>
    </source>
</reference>
<evidence type="ECO:0000256" key="3">
    <source>
        <dbReference type="ARBA" id="ARBA00022525"/>
    </source>
</evidence>
<evidence type="ECO:0000313" key="4">
    <source>
        <dbReference type="EMBL" id="KAH9821410.1"/>
    </source>
</evidence>
<dbReference type="PANTHER" id="PTHR10009:SF18">
    <property type="entry name" value="PROTEIN YELLOW-LIKE PROTEIN"/>
    <property type="match status" value="1"/>
</dbReference>
<accession>A0A9W7VZQ6</accession>
<protein>
    <submittedName>
        <fullName evidence="4">Major royal jelly protein</fullName>
    </submittedName>
</protein>
<organism evidence="4 5">
    <name type="scientific">Teratosphaeria destructans</name>
    <dbReference type="NCBI Taxonomy" id="418781"/>
    <lineage>
        <taxon>Eukaryota</taxon>
        <taxon>Fungi</taxon>
        <taxon>Dikarya</taxon>
        <taxon>Ascomycota</taxon>
        <taxon>Pezizomycotina</taxon>
        <taxon>Dothideomycetes</taxon>
        <taxon>Dothideomycetidae</taxon>
        <taxon>Mycosphaerellales</taxon>
        <taxon>Teratosphaeriaceae</taxon>
        <taxon>Teratosphaeria</taxon>
    </lineage>
</organism>
<evidence type="ECO:0000313" key="5">
    <source>
        <dbReference type="Proteomes" id="UP001138500"/>
    </source>
</evidence>
<dbReference type="Pfam" id="PF03022">
    <property type="entry name" value="MRJP"/>
    <property type="match status" value="1"/>
</dbReference>
<dbReference type="GO" id="GO:0005576">
    <property type="term" value="C:extracellular region"/>
    <property type="evidence" value="ECO:0007669"/>
    <property type="project" value="UniProtKB-SubCell"/>
</dbReference>
<proteinExistence type="inferred from homology"/>
<comment type="similarity">
    <text evidence="2">Belongs to the major royal jelly protein family.</text>
</comment>
<comment type="caution">
    <text evidence="4">The sequence shown here is derived from an EMBL/GenBank/DDBJ whole genome shotgun (WGS) entry which is preliminary data.</text>
</comment>